<dbReference type="Pfam" id="PF04122">
    <property type="entry name" value="CW_binding_2"/>
    <property type="match status" value="3"/>
</dbReference>
<organism evidence="2 3">
    <name type="scientific">Kineococcus mangrovi</name>
    <dbReference type="NCBI Taxonomy" id="1660183"/>
    <lineage>
        <taxon>Bacteria</taxon>
        <taxon>Bacillati</taxon>
        <taxon>Actinomycetota</taxon>
        <taxon>Actinomycetes</taxon>
        <taxon>Kineosporiales</taxon>
        <taxon>Kineosporiaceae</taxon>
        <taxon>Kineococcus</taxon>
    </lineage>
</organism>
<name>A0ABV4I6P9_9ACTN</name>
<evidence type="ECO:0000313" key="3">
    <source>
        <dbReference type="Proteomes" id="UP001566476"/>
    </source>
</evidence>
<protein>
    <submittedName>
        <fullName evidence="2">Cell wall-binding repeat-containing protein</fullName>
    </submittedName>
</protein>
<reference evidence="2 3" key="1">
    <citation type="submission" date="2024-07" db="EMBL/GenBank/DDBJ databases">
        <authorList>
            <person name="Thanompreechachai J."/>
            <person name="Duangmal K."/>
        </authorList>
    </citation>
    <scope>NUCLEOTIDE SEQUENCE [LARGE SCALE GENOMIC DNA]</scope>
    <source>
        <strain evidence="2 3">TBRC 1896</strain>
    </source>
</reference>
<gene>
    <name evidence="2" type="ORF">AB2L28_19170</name>
</gene>
<dbReference type="Gene3D" id="3.40.50.12090">
    <property type="match status" value="1"/>
</dbReference>
<keyword evidence="3" id="KW-1185">Reference proteome</keyword>
<proteinExistence type="predicted"/>
<comment type="caution">
    <text evidence="2">The sequence shown here is derived from an EMBL/GenBank/DDBJ whole genome shotgun (WGS) entry which is preliminary data.</text>
</comment>
<evidence type="ECO:0000313" key="2">
    <source>
        <dbReference type="EMBL" id="MEZ0494363.1"/>
    </source>
</evidence>
<dbReference type="InterPro" id="IPR051922">
    <property type="entry name" value="Bact_Sporulation_Assoc"/>
</dbReference>
<dbReference type="PANTHER" id="PTHR30032:SF8">
    <property type="entry name" value="GERMINATION-SPECIFIC N-ACETYLMURAMOYL-L-ALANINE AMIDASE"/>
    <property type="match status" value="1"/>
</dbReference>
<dbReference type="RefSeq" id="WP_370720596.1">
    <property type="nucleotide sequence ID" value="NZ_JBGGTQ010000011.1"/>
</dbReference>
<dbReference type="InterPro" id="IPR007253">
    <property type="entry name" value="Cell_wall-bd_2"/>
</dbReference>
<feature type="signal peptide" evidence="1">
    <location>
        <begin position="1"/>
        <end position="22"/>
    </location>
</feature>
<dbReference type="PANTHER" id="PTHR30032">
    <property type="entry name" value="N-ACETYLMURAMOYL-L-ALANINE AMIDASE-RELATED"/>
    <property type="match status" value="1"/>
</dbReference>
<dbReference type="EMBL" id="JBGGTQ010000011">
    <property type="protein sequence ID" value="MEZ0494363.1"/>
    <property type="molecule type" value="Genomic_DNA"/>
</dbReference>
<sequence length="353" mass="35190">MRLRPRSLGLAAALALSTALVAGGAPATASPGATLKAAEGNRVYGADRVGTAVAASKSYPSQGADGVVLTRSDTFADALAGAPLASDKGGPLLMTSRTALQPEVAAAIQDVLKPGGTVYLLGDTNALSAGVESAVKALGFTTRRVAGPDRFATAVEIAKLLPGAQTVSVVTGWNFPDGLAAGALMGVVERDAGRSIGVVLLSDGASLGAATQNYLNSRSFATKLAIGGTAVTAVGRGTTGWAQLAGNDRYETAGLVAQQFTSKAFFEDETTVIGVATGENWPDALSGSALLAYAGGPMLLTAKGSLPDSTRNAIGVLKSDATSNGKSIQTVLVFGDQNAVSNTAYDAAVAAAS</sequence>
<feature type="chain" id="PRO_5047301724" evidence="1">
    <location>
        <begin position="23"/>
        <end position="353"/>
    </location>
</feature>
<accession>A0ABV4I6P9</accession>
<evidence type="ECO:0000256" key="1">
    <source>
        <dbReference type="SAM" id="SignalP"/>
    </source>
</evidence>
<keyword evidence="1" id="KW-0732">Signal</keyword>
<dbReference type="Proteomes" id="UP001566476">
    <property type="component" value="Unassembled WGS sequence"/>
</dbReference>